<keyword evidence="4" id="KW-1185">Reference proteome</keyword>
<sequence length="1134" mass="123158">MFRKLILIFFLFLFCGSRAFADTFVVTSNADSGPGTLREALTLAAANGSAVKDYINFNLPDLSVAGRTIIISSQLPNVSSNLVIDGSTQPGTKFGMSDAKICIKANRVAFIQLINPNVSALYISQKNNVEVYGLETSEFYYLNYAGSGISAGISIIDSQNIRIGAPGKGNWIHDCDHFIFGPSSDSPSNSNNADIRIQSNYFGFEPVPLSYVPQGISLNAKNVTFGGTTLIEGNHIATATQLSGSNFKISNNYIGIDGNGDNSKYYLPVIEFSEADNVEVSYNTSQILRISLNHVTNFKILANKDIAFTYPQSAGYSINMVNCSDGIIGSEDETLENVFFTNTGSYNMDFYGSTIANESSNNIQILKNKIICSGRVYSVYFESNNIVIPKIQVLVNNSAEYSGTASPNSNIYIYYDDSDCPVCSPLKFFTKITADINGQWKITGNFNNKRFVSNALLLKNSSEFTQPSFSYFDDYFNITQPTCSLNNGSIEIINTKYKHILRFEWYNSNNEKIGEGPLLKNAGPGRYYAIGFNGECFAKTVDVFLYNIQPSIVDTYVNHKNPSCGIGGSITGLIAITGSQNTATYAWRNQNNTLMGNKVDISGLPAGKYILTMTDDVIHCSTTYGPVILTNTSGSNIDESTKAIQSTPCGQLIGSITNITVTGTNLKYSWKNEQGQEVATTKDLIGKPAGKYTLQVTDDTPCGPVYSSQIEIPETNGITLNIPSNPKTDASCNKANGSITGIIAPGATKFEWRDANNNLVGNNPDLKNVPAGAYRLTASNDFGCSKTSQVYQILELPGTTYSTYTITRKNTCFGETNGSISVTADAKVKSLRWVNGLNQTISGNQQISDLAAGTYKLYFTDQNDCESLYNSYTINEIPQLQIIPNTEQKTDDECDLKTGSIKNIQITGGLQPYVYEWYNANNEQVSTGVSPTGLSAGNYKLIVNDASGCAEAIASYSITAHSGIIAAPSANDVQLCTSGNALLTVNSAVAGYTYRLYESVNSITPLAQQANGRFTINAKTSTAFYISQVSGGCESSRTKVQVTISLSAIHIANAFTPNGDGINDYWKIEGIENYPNAQIQIFNRYGQKLFESKGYPVPFNGTSKGNLLANGAYYYIINLNKNCSLLSGYLSIIR</sequence>
<dbReference type="Pfam" id="PF13585">
    <property type="entry name" value="CHU_C"/>
    <property type="match status" value="1"/>
</dbReference>
<reference evidence="3 4" key="1">
    <citation type="submission" date="2023-07" db="EMBL/GenBank/DDBJ databases">
        <title>Sorghum-associated microbial communities from plants grown in Nebraska, USA.</title>
        <authorList>
            <person name="Schachtman D."/>
        </authorList>
    </citation>
    <scope>NUCLEOTIDE SEQUENCE [LARGE SCALE GENOMIC DNA]</scope>
    <source>
        <strain evidence="3 4">3262</strain>
    </source>
</reference>
<dbReference type="Proteomes" id="UP001247620">
    <property type="component" value="Unassembled WGS sequence"/>
</dbReference>
<dbReference type="InterPro" id="IPR044023">
    <property type="entry name" value="Ig_7"/>
</dbReference>
<keyword evidence="1" id="KW-0732">Signal</keyword>
<evidence type="ECO:0000259" key="2">
    <source>
        <dbReference type="Pfam" id="PF19081"/>
    </source>
</evidence>
<dbReference type="NCBIfam" id="TIGR04131">
    <property type="entry name" value="Bac_Flav_CTERM"/>
    <property type="match status" value="1"/>
</dbReference>
<evidence type="ECO:0000256" key="1">
    <source>
        <dbReference type="SAM" id="SignalP"/>
    </source>
</evidence>
<feature type="signal peptide" evidence="1">
    <location>
        <begin position="1"/>
        <end position="21"/>
    </location>
</feature>
<accession>A0ABU1TC02</accession>
<dbReference type="Pfam" id="PF19081">
    <property type="entry name" value="Ig_7"/>
    <property type="match status" value="1"/>
</dbReference>
<evidence type="ECO:0000313" key="4">
    <source>
        <dbReference type="Proteomes" id="UP001247620"/>
    </source>
</evidence>
<name>A0ABU1TC02_9SPHI</name>
<gene>
    <name evidence="3" type="ORF">J2W55_002217</name>
</gene>
<feature type="domain" description="Ig-like" evidence="2">
    <location>
        <begin position="967"/>
        <end position="1044"/>
    </location>
</feature>
<feature type="chain" id="PRO_5045724605" evidence="1">
    <location>
        <begin position="22"/>
        <end position="1134"/>
    </location>
</feature>
<protein>
    <submittedName>
        <fullName evidence="3">Gliding motility-associated-like protein</fullName>
    </submittedName>
</protein>
<organism evidence="3 4">
    <name type="scientific">Mucilaginibacter pocheonensis</name>
    <dbReference type="NCBI Taxonomy" id="398050"/>
    <lineage>
        <taxon>Bacteria</taxon>
        <taxon>Pseudomonadati</taxon>
        <taxon>Bacteroidota</taxon>
        <taxon>Sphingobacteriia</taxon>
        <taxon>Sphingobacteriales</taxon>
        <taxon>Sphingobacteriaceae</taxon>
        <taxon>Mucilaginibacter</taxon>
    </lineage>
</organism>
<dbReference type="EMBL" id="JAVDUU010000002">
    <property type="protein sequence ID" value="MDR6942375.1"/>
    <property type="molecule type" value="Genomic_DNA"/>
</dbReference>
<dbReference type="RefSeq" id="WP_310095529.1">
    <property type="nucleotide sequence ID" value="NZ_JAVDUU010000002.1"/>
</dbReference>
<comment type="caution">
    <text evidence="3">The sequence shown here is derived from an EMBL/GenBank/DDBJ whole genome shotgun (WGS) entry which is preliminary data.</text>
</comment>
<evidence type="ECO:0000313" key="3">
    <source>
        <dbReference type="EMBL" id="MDR6942375.1"/>
    </source>
</evidence>
<proteinExistence type="predicted"/>
<dbReference type="InterPro" id="IPR026341">
    <property type="entry name" value="T9SS_type_B"/>
</dbReference>